<dbReference type="EMBL" id="CP017557">
    <property type="protein sequence ID" value="AOW04941.1"/>
    <property type="molecule type" value="Genomic_DNA"/>
</dbReference>
<proteinExistence type="predicted"/>
<sequence>MLLRYADYSCMYGFLCSVQQAFHRIPYIHRRYRYQSENVGAVTSIYWRMWCVCTAQTERSKKQGGATKL</sequence>
<evidence type="ECO:0000313" key="1">
    <source>
        <dbReference type="EMBL" id="AOW04941.1"/>
    </source>
</evidence>
<reference evidence="1 2" key="1">
    <citation type="journal article" date="2016" name="PLoS ONE">
        <title>Sequence Assembly of Yarrowia lipolytica Strain W29/CLIB89 Shows Transposable Element Diversity.</title>
        <authorList>
            <person name="Magnan C."/>
            <person name="Yu J."/>
            <person name="Chang I."/>
            <person name="Jahn E."/>
            <person name="Kanomata Y."/>
            <person name="Wu J."/>
            <person name="Zeller M."/>
            <person name="Oakes M."/>
            <person name="Baldi P."/>
            <person name="Sandmeyer S."/>
        </authorList>
    </citation>
    <scope>NUCLEOTIDE SEQUENCE [LARGE SCALE GENOMIC DNA]</scope>
    <source>
        <strain evidence="2">CLIB89(W29)</strain>
    </source>
</reference>
<gene>
    <name evidence="1" type="ORF">YALI1_E05319g</name>
</gene>
<dbReference type="RefSeq" id="XP_068139001.1">
    <property type="nucleotide sequence ID" value="XM_068282900.1"/>
</dbReference>
<accession>A0A1D8NH35</accession>
<dbReference type="Proteomes" id="UP000182444">
    <property type="component" value="Chromosome 1E"/>
</dbReference>
<dbReference type="GeneID" id="94583514"/>
<dbReference type="AlphaFoldDB" id="A0A1D8NH35"/>
<evidence type="ECO:0000313" key="2">
    <source>
        <dbReference type="Proteomes" id="UP000182444"/>
    </source>
</evidence>
<protein>
    <submittedName>
        <fullName evidence="1">Uncharacterized protein</fullName>
    </submittedName>
</protein>
<organism evidence="1 2">
    <name type="scientific">Yarrowia lipolytica</name>
    <name type="common">Candida lipolytica</name>
    <dbReference type="NCBI Taxonomy" id="4952"/>
    <lineage>
        <taxon>Eukaryota</taxon>
        <taxon>Fungi</taxon>
        <taxon>Dikarya</taxon>
        <taxon>Ascomycota</taxon>
        <taxon>Saccharomycotina</taxon>
        <taxon>Dipodascomycetes</taxon>
        <taxon>Dipodascales</taxon>
        <taxon>Dipodascales incertae sedis</taxon>
        <taxon>Yarrowia</taxon>
    </lineage>
</organism>
<name>A0A1D8NH35_YARLL</name>
<dbReference type="VEuPathDB" id="FungiDB:YALI1_E05319g"/>